<keyword evidence="11" id="KW-1185">Reference proteome</keyword>
<keyword evidence="6 9" id="KW-0812">Transmembrane</keyword>
<gene>
    <name evidence="10" type="ORF">G3480_20490</name>
</gene>
<dbReference type="GO" id="GO:0005886">
    <property type="term" value="C:plasma membrane"/>
    <property type="evidence" value="ECO:0007669"/>
    <property type="project" value="UniProtKB-SubCell"/>
</dbReference>
<reference evidence="10 11" key="2">
    <citation type="submission" date="2020-02" db="EMBL/GenBank/DDBJ databases">
        <title>Genome sequences of Thiorhodococcus mannitoliphagus and Thiorhodococcus minor, purple sulfur photosynthetic bacteria in the gammaproteobacterial family, Chromatiaceae.</title>
        <authorList>
            <person name="Aviles F.A."/>
            <person name="Meyer T.E."/>
            <person name="Kyndt J.A."/>
        </authorList>
    </citation>
    <scope>NUCLEOTIDE SEQUENCE [LARGE SCALE GENOMIC DNA]</scope>
    <source>
        <strain evidence="10 11">DSM 18266</strain>
    </source>
</reference>
<keyword evidence="7 9" id="KW-1133">Transmembrane helix</keyword>
<dbReference type="Proteomes" id="UP000471640">
    <property type="component" value="Unassembled WGS sequence"/>
</dbReference>
<feature type="transmembrane region" description="Helical" evidence="9">
    <location>
        <begin position="965"/>
        <end position="986"/>
    </location>
</feature>
<dbReference type="GO" id="GO:0009636">
    <property type="term" value="P:response to toxic substance"/>
    <property type="evidence" value="ECO:0007669"/>
    <property type="project" value="UniProtKB-ARBA"/>
</dbReference>
<evidence type="ECO:0000256" key="4">
    <source>
        <dbReference type="ARBA" id="ARBA00022475"/>
    </source>
</evidence>
<comment type="caution">
    <text evidence="10">The sequence shown here is derived from an EMBL/GenBank/DDBJ whole genome shotgun (WGS) entry which is preliminary data.</text>
</comment>
<keyword evidence="8 9" id="KW-0472">Membrane</keyword>
<dbReference type="Gene3D" id="3.30.70.1430">
    <property type="entry name" value="Multidrug efflux transporter AcrB pore domain"/>
    <property type="match status" value="2"/>
</dbReference>
<evidence type="ECO:0000313" key="10">
    <source>
        <dbReference type="EMBL" id="NEX22655.1"/>
    </source>
</evidence>
<dbReference type="Gene3D" id="3.30.70.1440">
    <property type="entry name" value="Multidrug efflux transporter AcrB pore domain"/>
    <property type="match status" value="1"/>
</dbReference>
<dbReference type="Gene3D" id="3.30.2090.10">
    <property type="entry name" value="Multidrug efflux transporter AcrB TolC docking domain, DN and DC subdomains"/>
    <property type="match status" value="2"/>
</dbReference>
<feature type="transmembrane region" description="Helical" evidence="9">
    <location>
        <begin position="392"/>
        <end position="413"/>
    </location>
</feature>
<keyword evidence="5 9" id="KW-0997">Cell inner membrane</keyword>
<protein>
    <recommendedName>
        <fullName evidence="9">Efflux pump membrane transporter</fullName>
    </recommendedName>
</protein>
<evidence type="ECO:0000256" key="7">
    <source>
        <dbReference type="ARBA" id="ARBA00022989"/>
    </source>
</evidence>
<dbReference type="EMBL" id="JAAIJR010000115">
    <property type="protein sequence ID" value="NEX22655.1"/>
    <property type="molecule type" value="Genomic_DNA"/>
</dbReference>
<feature type="transmembrane region" description="Helical" evidence="9">
    <location>
        <begin position="470"/>
        <end position="497"/>
    </location>
</feature>
<dbReference type="SUPFAM" id="SSF82866">
    <property type="entry name" value="Multidrug efflux transporter AcrB transmembrane domain"/>
    <property type="match status" value="2"/>
</dbReference>
<accession>A0A6P1E4U6</accession>
<feature type="transmembrane region" description="Helical" evidence="9">
    <location>
        <begin position="536"/>
        <end position="554"/>
    </location>
</feature>
<dbReference type="PRINTS" id="PR00702">
    <property type="entry name" value="ACRIFLAVINRP"/>
</dbReference>
<dbReference type="PANTHER" id="PTHR32063:SF13">
    <property type="entry name" value="MULTIDRUG EFFLUX PUMP SUBUNIT ACRB-RELATED"/>
    <property type="match status" value="1"/>
</dbReference>
<dbReference type="InterPro" id="IPR001036">
    <property type="entry name" value="Acrflvin-R"/>
</dbReference>
<dbReference type="InterPro" id="IPR004764">
    <property type="entry name" value="MdtF-like"/>
</dbReference>
<feature type="transmembrane region" description="Helical" evidence="9">
    <location>
        <begin position="998"/>
        <end position="1024"/>
    </location>
</feature>
<feature type="transmembrane region" description="Helical" evidence="9">
    <location>
        <begin position="895"/>
        <end position="915"/>
    </location>
</feature>
<feature type="transmembrane region" description="Helical" evidence="9">
    <location>
        <begin position="869"/>
        <end position="888"/>
    </location>
</feature>
<proteinExistence type="inferred from homology"/>
<dbReference type="GO" id="GO:0015562">
    <property type="term" value="F:efflux transmembrane transporter activity"/>
    <property type="evidence" value="ECO:0007669"/>
    <property type="project" value="InterPro"/>
</dbReference>
<dbReference type="GO" id="GO:0042910">
    <property type="term" value="F:xenobiotic transmembrane transporter activity"/>
    <property type="evidence" value="ECO:0007669"/>
    <property type="project" value="TreeGrafter"/>
</dbReference>
<dbReference type="Gene3D" id="3.30.70.1320">
    <property type="entry name" value="Multidrug efflux transporter AcrB pore domain like"/>
    <property type="match status" value="1"/>
</dbReference>
<dbReference type="FunFam" id="1.20.1640.10:FF:000001">
    <property type="entry name" value="Efflux pump membrane transporter"/>
    <property type="match status" value="1"/>
</dbReference>
<sequence length="1044" mass="111371">MPRFFIDRPIFAWVIAILITLSGTVAIFELPVSAYPPIAPPQVSISASYPGASAEVVEKTVTSVIEQQLTGVDNLLYFESTSRSNGTVQITLTFLTGTDPDIAQVQVQNRLGLAEPRLPEEVVRNGITVAKANNDFLMVVALKSEGAGMDSYALNNLIASQILDPIRRLPGVGGATQFGSGYAMRIWLDADKLRGYGLSAADALDAVRAQNVQIAAGSIGSEPALPGQGFTASVSAASRFTSVDEFGAIILRANADGSNVRLKDVARIGLGAEAYGHDVHLGGDPIAGFAIQLAPDANALDVAAAVRAKMDQLTRYFPAGVTWVTPYDSTQFVRISIQEVVKTLAEAVVLVFLVILLFLQNLRATLIPTLVVPVALTGAFAGMYLAGFSINVLSLFGLVLAIGLVVDDAIVVVENVERLMTEEGLSPKEAARKAMDQITGAVIAMTLVLAAVFIPMALVSGSVGAIYRQFSLTIAISMGISALMALSFTPALCATLLKPEHERPNWFLRGFNRGYGWLAGAYLARVGQSIRHTPRWMVAFIALAVLAAFLYARLPTSFLPEEDQGYAFAIIQLPPGANMERTGEVLREMETILAKLPGIDKVLDVAGFSFVGQGENVGLGFLRLKPWDERTAPNEQIKAVIQAANGAVQAIEGARIFVVNMPTVRGLGRFGGFDFRLEDRAGVGHDKLVEARNALLAAAGQNPVLAGVRPNQLEDAPEVHLKVDRIQAQAMGLSLTDIYSAIQLMLAPVYANDFNYQGRVLKVLLQADAAYRSRPEDLDRYYIPSSKGGIDDMVPLSSVVTPTWTTAPPAIDHYNGYAAVQINGGAAPGRSSGEAMAAMEEIVRDDLPQGIGYEWSGASLQEIISGQQAPILFGLSLLVVFLALAALYESWSVPAAVILVVPLGVLGALSLTWFRGLENDVYFKVGLIAVIGLSAKNAILIIEFANTMHQSGRSLLESTLEACRLRFRPILMTSIAFILGVTPLVISSGAGANSRHAIGTGVMGGMLGATLLGVLFVPVFFVAVRRLMGDKLEHHEGEKHPPSG</sequence>
<comment type="similarity">
    <text evidence="2 9">Belongs to the resistance-nodulation-cell division (RND) (TC 2.A.6) family.</text>
</comment>
<feature type="transmembrane region" description="Helical" evidence="9">
    <location>
        <begin position="340"/>
        <end position="359"/>
    </location>
</feature>
<name>A0A6P1E4U6_9GAMM</name>
<evidence type="ECO:0000256" key="5">
    <source>
        <dbReference type="ARBA" id="ARBA00022519"/>
    </source>
</evidence>
<dbReference type="AlphaFoldDB" id="A0A6P1E4U6"/>
<dbReference type="Gene3D" id="1.20.1640.10">
    <property type="entry name" value="Multidrug efflux transporter AcrB transmembrane domain"/>
    <property type="match status" value="2"/>
</dbReference>
<evidence type="ECO:0000256" key="2">
    <source>
        <dbReference type="ARBA" id="ARBA00010942"/>
    </source>
</evidence>
<comment type="caution">
    <text evidence="9">Lacks conserved residue(s) required for the propagation of feature annotation.</text>
</comment>
<evidence type="ECO:0000256" key="6">
    <source>
        <dbReference type="ARBA" id="ARBA00022692"/>
    </source>
</evidence>
<dbReference type="PANTHER" id="PTHR32063">
    <property type="match status" value="1"/>
</dbReference>
<dbReference type="Pfam" id="PF00873">
    <property type="entry name" value="ACR_tran"/>
    <property type="match status" value="1"/>
</dbReference>
<evidence type="ECO:0000256" key="3">
    <source>
        <dbReference type="ARBA" id="ARBA00022448"/>
    </source>
</evidence>
<feature type="transmembrane region" description="Helical" evidence="9">
    <location>
        <begin position="434"/>
        <end position="458"/>
    </location>
</feature>
<reference evidence="11" key="1">
    <citation type="journal article" date="2020" name="Microbiol. Resour. Announc.">
        <title>Draft Genome Sequences of Thiorhodococcus mannitoliphagus and Thiorhodococcus minor, Purple Sulfur Photosynthetic Bacteria in the Gammaproteobacterial Family Chromatiaceae.</title>
        <authorList>
            <person name="Aviles F.A."/>
            <person name="Meyer T.E."/>
            <person name="Kyndt J.A."/>
        </authorList>
    </citation>
    <scope>NUCLEOTIDE SEQUENCE [LARGE SCALE GENOMIC DNA]</scope>
    <source>
        <strain evidence="11">DSM 18266</strain>
    </source>
</reference>
<dbReference type="NCBIfam" id="NF000282">
    <property type="entry name" value="RND_permease_1"/>
    <property type="match status" value="1"/>
</dbReference>
<comment type="subcellular location">
    <subcellularLocation>
        <location evidence="1 9">Cell inner membrane</location>
        <topology evidence="1 9">Multi-pass membrane protein</topology>
    </subcellularLocation>
</comment>
<dbReference type="SUPFAM" id="SSF82693">
    <property type="entry name" value="Multidrug efflux transporter AcrB pore domain, PN1, PN2, PC1 and PC2 subdomains"/>
    <property type="match status" value="4"/>
</dbReference>
<keyword evidence="3 9" id="KW-0813">Transport</keyword>
<evidence type="ECO:0000256" key="9">
    <source>
        <dbReference type="RuleBase" id="RU364070"/>
    </source>
</evidence>
<dbReference type="InterPro" id="IPR027463">
    <property type="entry name" value="AcrB_DN_DC_subdom"/>
</dbReference>
<evidence type="ECO:0000256" key="1">
    <source>
        <dbReference type="ARBA" id="ARBA00004429"/>
    </source>
</evidence>
<dbReference type="NCBIfam" id="TIGR00915">
    <property type="entry name" value="2A0602"/>
    <property type="match status" value="1"/>
</dbReference>
<keyword evidence="4" id="KW-1003">Cell membrane</keyword>
<organism evidence="10 11">
    <name type="scientific">Thiorhodococcus mannitoliphagus</name>
    <dbReference type="NCBI Taxonomy" id="329406"/>
    <lineage>
        <taxon>Bacteria</taxon>
        <taxon>Pseudomonadati</taxon>
        <taxon>Pseudomonadota</taxon>
        <taxon>Gammaproteobacteria</taxon>
        <taxon>Chromatiales</taxon>
        <taxon>Chromatiaceae</taxon>
        <taxon>Thiorhodococcus</taxon>
    </lineage>
</organism>
<feature type="transmembrane region" description="Helical" evidence="9">
    <location>
        <begin position="921"/>
        <end position="944"/>
    </location>
</feature>
<evidence type="ECO:0000256" key="8">
    <source>
        <dbReference type="ARBA" id="ARBA00023136"/>
    </source>
</evidence>
<dbReference type="SUPFAM" id="SSF82714">
    <property type="entry name" value="Multidrug efflux transporter AcrB TolC docking domain, DN and DC subdomains"/>
    <property type="match status" value="2"/>
</dbReference>
<dbReference type="FunFam" id="3.30.70.1430:FF:000001">
    <property type="entry name" value="Efflux pump membrane transporter"/>
    <property type="match status" value="1"/>
</dbReference>
<dbReference type="RefSeq" id="WP_164655751.1">
    <property type="nucleotide sequence ID" value="NZ_JAAIJR010000115.1"/>
</dbReference>
<evidence type="ECO:0000313" key="11">
    <source>
        <dbReference type="Proteomes" id="UP000471640"/>
    </source>
</evidence>